<sequence>MLSLKCCKSATQINRGNKICCCHLFLYSFSFHKMHLLFCLNVHFCSCLFLCFPSVYPYNTSMEIQ</sequence>
<keyword evidence="1" id="KW-0812">Transmembrane</keyword>
<keyword evidence="1" id="KW-0472">Membrane</keyword>
<name>A0A2P2NLI1_RHIMU</name>
<protein>
    <submittedName>
        <fullName evidence="2">Uncharacterized protein</fullName>
    </submittedName>
</protein>
<dbReference type="AlphaFoldDB" id="A0A2P2NLI1"/>
<dbReference type="EMBL" id="GGEC01062839">
    <property type="protein sequence ID" value="MBX43323.1"/>
    <property type="molecule type" value="Transcribed_RNA"/>
</dbReference>
<keyword evidence="1" id="KW-1133">Transmembrane helix</keyword>
<feature type="transmembrane region" description="Helical" evidence="1">
    <location>
        <begin position="36"/>
        <end position="56"/>
    </location>
</feature>
<evidence type="ECO:0000256" key="1">
    <source>
        <dbReference type="SAM" id="Phobius"/>
    </source>
</evidence>
<evidence type="ECO:0000313" key="2">
    <source>
        <dbReference type="EMBL" id="MBX43323.1"/>
    </source>
</evidence>
<reference evidence="2" key="1">
    <citation type="submission" date="2018-02" db="EMBL/GenBank/DDBJ databases">
        <title>Rhizophora mucronata_Transcriptome.</title>
        <authorList>
            <person name="Meera S.P."/>
            <person name="Sreeshan A."/>
            <person name="Augustine A."/>
        </authorList>
    </citation>
    <scope>NUCLEOTIDE SEQUENCE</scope>
    <source>
        <tissue evidence="2">Leaf</tissue>
    </source>
</reference>
<proteinExistence type="predicted"/>
<organism evidence="2">
    <name type="scientific">Rhizophora mucronata</name>
    <name type="common">Asiatic mangrove</name>
    <dbReference type="NCBI Taxonomy" id="61149"/>
    <lineage>
        <taxon>Eukaryota</taxon>
        <taxon>Viridiplantae</taxon>
        <taxon>Streptophyta</taxon>
        <taxon>Embryophyta</taxon>
        <taxon>Tracheophyta</taxon>
        <taxon>Spermatophyta</taxon>
        <taxon>Magnoliopsida</taxon>
        <taxon>eudicotyledons</taxon>
        <taxon>Gunneridae</taxon>
        <taxon>Pentapetalae</taxon>
        <taxon>rosids</taxon>
        <taxon>fabids</taxon>
        <taxon>Malpighiales</taxon>
        <taxon>Rhizophoraceae</taxon>
        <taxon>Rhizophora</taxon>
    </lineage>
</organism>
<accession>A0A2P2NLI1</accession>